<dbReference type="OrthoDB" id="6159004at2759"/>
<evidence type="ECO:0000313" key="3">
    <source>
        <dbReference type="EMBL" id="KAH3833251.1"/>
    </source>
</evidence>
<dbReference type="PANTHER" id="PTHR24035:SF109">
    <property type="entry name" value="PROTEIN DRAPER"/>
    <property type="match status" value="1"/>
</dbReference>
<dbReference type="InterPro" id="IPR056806">
    <property type="entry name" value="EGF_STAB1-2"/>
</dbReference>
<keyword evidence="1" id="KW-0472">Membrane</keyword>
<feature type="transmembrane region" description="Helical" evidence="1">
    <location>
        <begin position="233"/>
        <end position="255"/>
    </location>
</feature>
<dbReference type="InterPro" id="IPR052108">
    <property type="entry name" value="MEGF/SIB"/>
</dbReference>
<evidence type="ECO:0000313" key="4">
    <source>
        <dbReference type="Proteomes" id="UP000828390"/>
    </source>
</evidence>
<keyword evidence="1" id="KW-1133">Transmembrane helix</keyword>
<accession>A0A9D4QIY2</accession>
<protein>
    <recommendedName>
        <fullName evidence="2">Stabilin-1/2 EGF-like domain-containing protein</fullName>
    </recommendedName>
</protein>
<sequence>MIADKIQDGRVGGADSCECCAALETPAWVQLTLDKTYLVEKIIILGRTDSYRQQFDNITLLLGGQDQSLDGVAFTSVNATVKTTILTPPREVYTVRVSGGELTTNTIRHMTICEVMIYRQADCLPGKYGANCSKECHCLAGPCESVTGTCKSAVCKDGWRGPACNKTCNPGTFGTNCSSICHCYENVTCHHTDGTCPNNQCAAGWTNENCSVDEVFIYTSKRPEGQCDRYNNALIAVSSVLEVVVAAVVVVIVVYNRRIHRQSTGGTPANRESSSHTYEDLARKSSNPGHYDCLQMSNIQQAGRS</sequence>
<feature type="domain" description="Stabilin-1/2 EGF-like" evidence="2">
    <location>
        <begin position="125"/>
        <end position="167"/>
    </location>
</feature>
<name>A0A9D4QIY2_DREPO</name>
<dbReference type="SUPFAM" id="SSF57184">
    <property type="entry name" value="Growth factor receptor domain"/>
    <property type="match status" value="1"/>
</dbReference>
<dbReference type="InterPro" id="IPR008979">
    <property type="entry name" value="Galactose-bd-like_sf"/>
</dbReference>
<comment type="caution">
    <text evidence="3">The sequence shown here is derived from an EMBL/GenBank/DDBJ whole genome shotgun (WGS) entry which is preliminary data.</text>
</comment>
<dbReference type="PANTHER" id="PTHR24035">
    <property type="entry name" value="MULTIPLE EPIDERMAL GROWTH FACTOR-LIKE DOMAINS PROTEIN"/>
    <property type="match status" value="1"/>
</dbReference>
<reference evidence="3" key="1">
    <citation type="journal article" date="2019" name="bioRxiv">
        <title>The Genome of the Zebra Mussel, Dreissena polymorpha: A Resource for Invasive Species Research.</title>
        <authorList>
            <person name="McCartney M.A."/>
            <person name="Auch B."/>
            <person name="Kono T."/>
            <person name="Mallez S."/>
            <person name="Zhang Y."/>
            <person name="Obille A."/>
            <person name="Becker A."/>
            <person name="Abrahante J.E."/>
            <person name="Garbe J."/>
            <person name="Badalamenti J.P."/>
            <person name="Herman A."/>
            <person name="Mangelson H."/>
            <person name="Liachko I."/>
            <person name="Sullivan S."/>
            <person name="Sone E.D."/>
            <person name="Koren S."/>
            <person name="Silverstein K.A.T."/>
            <person name="Beckman K.B."/>
            <person name="Gohl D.M."/>
        </authorList>
    </citation>
    <scope>NUCLEOTIDE SEQUENCE</scope>
    <source>
        <strain evidence="3">Duluth1</strain>
        <tissue evidence="3">Whole animal</tissue>
    </source>
</reference>
<evidence type="ECO:0000256" key="1">
    <source>
        <dbReference type="SAM" id="Phobius"/>
    </source>
</evidence>
<reference evidence="3" key="2">
    <citation type="submission" date="2020-11" db="EMBL/GenBank/DDBJ databases">
        <authorList>
            <person name="McCartney M.A."/>
            <person name="Auch B."/>
            <person name="Kono T."/>
            <person name="Mallez S."/>
            <person name="Becker A."/>
            <person name="Gohl D.M."/>
            <person name="Silverstein K.A.T."/>
            <person name="Koren S."/>
            <person name="Bechman K.B."/>
            <person name="Herman A."/>
            <person name="Abrahante J.E."/>
            <person name="Garbe J."/>
        </authorList>
    </citation>
    <scope>NUCLEOTIDE SEQUENCE</scope>
    <source>
        <strain evidence="3">Duluth1</strain>
        <tissue evidence="3">Whole animal</tissue>
    </source>
</reference>
<dbReference type="Proteomes" id="UP000828390">
    <property type="component" value="Unassembled WGS sequence"/>
</dbReference>
<dbReference type="EMBL" id="JAIWYP010000004">
    <property type="protein sequence ID" value="KAH3833251.1"/>
    <property type="molecule type" value="Genomic_DNA"/>
</dbReference>
<dbReference type="Gene3D" id="2.60.120.260">
    <property type="entry name" value="Galactose-binding domain-like"/>
    <property type="match status" value="1"/>
</dbReference>
<dbReference type="SUPFAM" id="SSF49785">
    <property type="entry name" value="Galactose-binding domain-like"/>
    <property type="match status" value="1"/>
</dbReference>
<dbReference type="Pfam" id="PF24887">
    <property type="entry name" value="EGF_STAB1-2"/>
    <property type="match status" value="1"/>
</dbReference>
<keyword evidence="4" id="KW-1185">Reference proteome</keyword>
<organism evidence="3 4">
    <name type="scientific">Dreissena polymorpha</name>
    <name type="common">Zebra mussel</name>
    <name type="synonym">Mytilus polymorpha</name>
    <dbReference type="NCBI Taxonomy" id="45954"/>
    <lineage>
        <taxon>Eukaryota</taxon>
        <taxon>Metazoa</taxon>
        <taxon>Spiralia</taxon>
        <taxon>Lophotrochozoa</taxon>
        <taxon>Mollusca</taxon>
        <taxon>Bivalvia</taxon>
        <taxon>Autobranchia</taxon>
        <taxon>Heteroconchia</taxon>
        <taxon>Euheterodonta</taxon>
        <taxon>Imparidentia</taxon>
        <taxon>Neoheterodontei</taxon>
        <taxon>Myida</taxon>
        <taxon>Dreissenoidea</taxon>
        <taxon>Dreissenidae</taxon>
        <taxon>Dreissena</taxon>
    </lineage>
</organism>
<dbReference type="Gene3D" id="2.170.300.10">
    <property type="entry name" value="Tie2 ligand-binding domain superfamily"/>
    <property type="match status" value="1"/>
</dbReference>
<dbReference type="AlphaFoldDB" id="A0A9D4QIY2"/>
<evidence type="ECO:0000259" key="2">
    <source>
        <dbReference type="Pfam" id="PF24887"/>
    </source>
</evidence>
<proteinExistence type="predicted"/>
<keyword evidence="1" id="KW-0812">Transmembrane</keyword>
<gene>
    <name evidence="3" type="ORF">DPMN_106556</name>
</gene>
<dbReference type="InterPro" id="IPR009030">
    <property type="entry name" value="Growth_fac_rcpt_cys_sf"/>
</dbReference>